<gene>
    <name evidence="1" type="ORF">SK128_020780</name>
</gene>
<protein>
    <submittedName>
        <fullName evidence="1">Uncharacterized protein</fullName>
    </submittedName>
</protein>
<keyword evidence="2" id="KW-1185">Reference proteome</keyword>
<name>A0AAN8W8I4_HALRR</name>
<dbReference type="EMBL" id="JAXCGZ010023982">
    <property type="protein sequence ID" value="KAK7001067.1"/>
    <property type="molecule type" value="Genomic_DNA"/>
</dbReference>
<organism evidence="1 2">
    <name type="scientific">Halocaridina rubra</name>
    <name type="common">Hawaiian red shrimp</name>
    <dbReference type="NCBI Taxonomy" id="373956"/>
    <lineage>
        <taxon>Eukaryota</taxon>
        <taxon>Metazoa</taxon>
        <taxon>Ecdysozoa</taxon>
        <taxon>Arthropoda</taxon>
        <taxon>Crustacea</taxon>
        <taxon>Multicrustacea</taxon>
        <taxon>Malacostraca</taxon>
        <taxon>Eumalacostraca</taxon>
        <taxon>Eucarida</taxon>
        <taxon>Decapoda</taxon>
        <taxon>Pleocyemata</taxon>
        <taxon>Caridea</taxon>
        <taxon>Atyoidea</taxon>
        <taxon>Atyidae</taxon>
        <taxon>Halocaridina</taxon>
    </lineage>
</organism>
<comment type="caution">
    <text evidence="1">The sequence shown here is derived from an EMBL/GenBank/DDBJ whole genome shotgun (WGS) entry which is preliminary data.</text>
</comment>
<evidence type="ECO:0000313" key="1">
    <source>
        <dbReference type="EMBL" id="KAK7001067.1"/>
    </source>
</evidence>
<reference evidence="1 2" key="1">
    <citation type="submission" date="2023-11" db="EMBL/GenBank/DDBJ databases">
        <title>Halocaridina rubra genome assembly.</title>
        <authorList>
            <person name="Smith C."/>
        </authorList>
    </citation>
    <scope>NUCLEOTIDE SEQUENCE [LARGE SCALE GENOMIC DNA]</scope>
    <source>
        <strain evidence="1">EP-1</strain>
        <tissue evidence="1">Whole</tissue>
    </source>
</reference>
<dbReference type="Proteomes" id="UP001381693">
    <property type="component" value="Unassembled WGS sequence"/>
</dbReference>
<proteinExistence type="predicted"/>
<evidence type="ECO:0000313" key="2">
    <source>
        <dbReference type="Proteomes" id="UP001381693"/>
    </source>
</evidence>
<accession>A0AAN8W8I4</accession>
<dbReference type="AlphaFoldDB" id="A0AAN8W8I4"/>
<feature type="non-terminal residue" evidence="1">
    <location>
        <position position="110"/>
    </location>
</feature>
<sequence>MSKLFRISQSTPPQLADAHLPNINESLLWTLIDEVTGLEVKKVSYGPLWPSLDNVRSMSLVETDAHSGILQVWFLLLEGLAGATMTCPRRYQPQALDTLFSLLRALPDCP</sequence>